<accession>A0ABQ8PBY1</accession>
<sequence>MKTTTKVYLILYVVILHIFNSFGCVSSDSQNKIDPVLALLPWTLNNSSSIEIRVTNGCYNWKFDHEFIKTKSVVLRTDSFGNNCTDVLSVNPTWSHMDWRGVFTIIASDIYTGENLRSEIHVAKVERIITSTSSKRIRLGSLENLFAVGFDNEFNTFTSLSGLTIEWELENDNIESDNTFGSQILIAGSKVGSVNVHAKIVEEGYSLVSPPVTIYVEDPFRITPRIRRAPFGSLYQIHLTKDGTIGNENCFSKEHHLCEVDKSNEAEAQIIEGNKLILGKYNNQYNDTEIMISVTCYDRRVDGSFSNGFVYVSLPTGILFAIQDRVSLADSRKHINIDEFPQSYFVEGEHLIEKSGIFRILKDSELTIVQNTTAFLQIKLFNSNGEFLHVPINSEFDIVCKIGCSLVKINSSKNEYIKDGETNNGFLEITGNLIGQSEVIVKLNSIGGMDYSKSIPHVKLSEIISTLKINVVRNVSTAFSKLPLILYPGGQEINIKSSIEGGKGPFYFCSSDPLIAIVDFYTGLLKTNNMIGVVNILVYDIGTINFTDNKHTFSCETLKDTNSLKIPVCIAYTNDFYLQPLSLSSRLYNNTIYTSISQNLLSIEIKATPDKNFTGFSLEGKDKKLLSSMPYTKLDTLDILKLFDPCKIIEITNIYEFLPSIQYLHTYDTKECILILENLNAVSYRQISQDYNTDMIKFDIFEQQISIELKKHGYLNFERFMEFGIEFVYKSNVVRRSVLSIGLSINILQEISFTPLLNGIVSSYLEAYNTPKNICIEKSSKVALQLGGGLIENQDYMRLSIEYHKFKLILLEDNKKVEFKGTLEEIDNHKSIQVIQDEKNRFILQCNGDVAIGSFKFSMAIFDERSSELYRMESILKVSCLEISHINMFWVNMFPLVVRHRFITLAYDIDNNLLLSYNSFATKWEIQHANDYSIDVEENNELTDGNVIELFVNLGSEYSMKDVNIIFEAHSTNSKENSSVQFRITTKGIFTIPPTLISPNMLNMHSHFNEYHRMEEEENGVNFAGSWNLIKGQHQFGIIYGTSNFNVFIDDGSNIKYGLCDQKKQKESVFSIENGFHNQNDKLNIFPFCLDSMMFSGNDNMAQKLNIYIEDQLILPKYVLKKELVFSSLSRLELIWLDRIGSNETIQGNSLSWETYFTYNNYSDPSCDSLYRLKIPKQYISFIRAGLSSHYFEKNQNMGNTLPCINGYYCLADNKSKSSLIVIVYNEEGAALEPWQETELKFEIEHKIIASYEPVLEIDENVEGSLSNFPVEINYRGLNTFQIVEVKEKNVDIEFIAKVLGHDLDSPIYSNALVLYVYESIELESDSDVFSLFPNGPPLQIGYKGGPRMLEYLKLEWDVQLERLPHSKSSNDDVLIIRDKRKMVIEPLGVVGSERVSIKCFITEMRYPNNFKTLIFSRLIDVYVDVPDRIDIFSPGQEYLYLGYPKVYRIRAWKSVDPMIPNFHYSQYFPSKVSQCSVTWSINQHIDMANYNGEVAKNFVCNPQSDLVCISNFFSIEHNNKWINDPALIEHNMYSQIYLHGYTVLLHPMKVGASNLKVRLHCNFGYKTDIELEHTQKLNIFSAIHSIENGIWINKDSFYYFSFPKQVIINSNSKLDIKHSNSSQTIYLNTWNSSKSIVIFNDEGRFEVESGILTTVSPIIISEPKTTFMEFDLIDEYSIKLSLKFFNSMGIMLFPNQNYCNGLKLYLIPVSNVIQEFVIIKGGSGSSSKSKLTDNLLFEESNLIKNCQFVLKQNSESSSSGLLGIINSWKIIDSSNQLNINQHDSCYMIQVYSSKNILVGSQPLCVEFNHSKSREVYEYGHNVYDLGLQSTGSLATRSIFHEFEVFSGSFLHLNPIKWRVLNSYPKNLNFCVVVDGSLNDLESLFIEELSSISNVPLSLINIAHNLLIELKSSSYFNIPSSNKQLVCVTINREIDPFEFWMALMKYSSIICKSYGVFWGDMDSDDAKNYFKDKNLESRNITPIWELLSHKSSAKIIENQILVIPSVSSNEQILLRLSNGVEINLKVIPVNDHIHKSRDIILNKKHELLKVNDQFSFSIYLNENNDPVNKYFNNIYYSSPFLHVHCNVSDPILREIYTATPYWSLGIPDGQFLLPSCNLVPRDGAISEELLSKIVNNYKSSFMYVSSKATKISFNIEIKLSSSEKIWRSVPVHFYPILIKPLSSSIFSSELTFKHNWINNTNQIKMTVPFSSVHDYRLPIRAIFWFGSLDTKLIAYSIENSTSNEYIVRYTPYNLKGEISISKNLNAMDSNDSYFSLTLPLRILLVLESSELKYHIDIFFERGGASNLLDTDGDAASKRSNFSEFSRLGIHTYIACISLAAAYILHFLLNRRQISTKEINSSPFRKINTQKW</sequence>
<proteinExistence type="predicted"/>
<keyword evidence="1" id="KW-0472">Membrane</keyword>
<evidence type="ECO:0000256" key="1">
    <source>
        <dbReference type="SAM" id="Phobius"/>
    </source>
</evidence>
<dbReference type="Proteomes" id="UP001071777">
    <property type="component" value="Unassembled WGS sequence"/>
</dbReference>
<gene>
    <name evidence="3" type="ORF">OJ252_113</name>
</gene>
<dbReference type="PANTHER" id="PTHR23019:SF0">
    <property type="entry name" value="NUCLEAR PORE MEMBRANE GLYCOPROTEIN 210"/>
    <property type="match status" value="1"/>
</dbReference>
<dbReference type="PANTHER" id="PTHR23019">
    <property type="entry name" value="NUCLEAR PORE MEMBRANE GLYCOPROTEIN GP210-RELATED"/>
    <property type="match status" value="1"/>
</dbReference>
<dbReference type="EMBL" id="JAPCXB010000001">
    <property type="protein sequence ID" value="KAJ1615489.1"/>
    <property type="molecule type" value="Genomic_DNA"/>
</dbReference>
<evidence type="ECO:0000259" key="2">
    <source>
        <dbReference type="Pfam" id="PF22967"/>
    </source>
</evidence>
<protein>
    <submittedName>
        <fullName evidence="3">Signal peptide and transmembrane domain-containing protein</fullName>
    </submittedName>
</protein>
<dbReference type="InterPro" id="IPR045197">
    <property type="entry name" value="NUP210-like"/>
</dbReference>
<reference evidence="3" key="1">
    <citation type="submission" date="2022-10" db="EMBL/GenBank/DDBJ databases">
        <title>Adaptive evolution leads to modifications in subtelomeric GC content in a zoonotic Cryptosporidium species.</title>
        <authorList>
            <person name="Li J."/>
            <person name="Feng Y."/>
            <person name="Xiao L."/>
        </authorList>
    </citation>
    <scope>NUCLEOTIDE SEQUENCE</scope>
    <source>
        <strain evidence="3">25894</strain>
    </source>
</reference>
<keyword evidence="4" id="KW-1185">Reference proteome</keyword>
<evidence type="ECO:0000313" key="3">
    <source>
        <dbReference type="EMBL" id="KAJ1615489.1"/>
    </source>
</evidence>
<evidence type="ECO:0000313" key="4">
    <source>
        <dbReference type="Proteomes" id="UP001071777"/>
    </source>
</evidence>
<feature type="domain" description="NUP210 Ig-like" evidence="2">
    <location>
        <begin position="39"/>
        <end position="122"/>
    </location>
</feature>
<dbReference type="Pfam" id="PF22967">
    <property type="entry name" value="Ig_NUP210_1st"/>
    <property type="match status" value="1"/>
</dbReference>
<name>A0ABQ8PBY1_9CRYT</name>
<feature type="transmembrane region" description="Helical" evidence="1">
    <location>
        <begin position="7"/>
        <end position="23"/>
    </location>
</feature>
<comment type="caution">
    <text evidence="3">The sequence shown here is derived from an EMBL/GenBank/DDBJ whole genome shotgun (WGS) entry which is preliminary data.</text>
</comment>
<dbReference type="InterPro" id="IPR055096">
    <property type="entry name" value="Ig_NUP210_1st"/>
</dbReference>
<keyword evidence="1" id="KW-1133">Transmembrane helix</keyword>
<feature type="transmembrane region" description="Helical" evidence="1">
    <location>
        <begin position="2327"/>
        <end position="2348"/>
    </location>
</feature>
<keyword evidence="1 3" id="KW-0812">Transmembrane</keyword>
<organism evidence="3 4">
    <name type="scientific">Cryptosporidium canis</name>
    <dbReference type="NCBI Taxonomy" id="195482"/>
    <lineage>
        <taxon>Eukaryota</taxon>
        <taxon>Sar</taxon>
        <taxon>Alveolata</taxon>
        <taxon>Apicomplexa</taxon>
        <taxon>Conoidasida</taxon>
        <taxon>Coccidia</taxon>
        <taxon>Eucoccidiorida</taxon>
        <taxon>Eimeriorina</taxon>
        <taxon>Cryptosporidiidae</taxon>
        <taxon>Cryptosporidium</taxon>
    </lineage>
</organism>